<evidence type="ECO:0000313" key="2">
    <source>
        <dbReference type="Proteomes" id="UP000050961"/>
    </source>
</evidence>
<sequence length="70" mass="8173">MELTTIKDKISTTNVTEAQKNYLVNTLENEFQDKKIEKKADALLKINKNISEEKLTLKLMEYDFLTTSNF</sequence>
<dbReference type="PATRIC" id="fig|1423806.3.peg.936"/>
<accession>A0A0R2DX70</accession>
<dbReference type="AlphaFoldDB" id="A0A0R2DX70"/>
<keyword evidence="2" id="KW-1185">Reference proteome</keyword>
<comment type="caution">
    <text evidence="1">The sequence shown here is derived from an EMBL/GenBank/DDBJ whole genome shotgun (WGS) entry which is preliminary data.</text>
</comment>
<dbReference type="EMBL" id="AYZF01000002">
    <property type="protein sequence ID" value="KRN07627.1"/>
    <property type="molecule type" value="Genomic_DNA"/>
</dbReference>
<proteinExistence type="predicted"/>
<gene>
    <name evidence="1" type="ORF">FD15_GL000918</name>
</gene>
<organism evidence="1 2">
    <name type="scientific">Liquorilactobacillus sucicola DSM 21376 = JCM 15457</name>
    <dbReference type="NCBI Taxonomy" id="1423806"/>
    <lineage>
        <taxon>Bacteria</taxon>
        <taxon>Bacillati</taxon>
        <taxon>Bacillota</taxon>
        <taxon>Bacilli</taxon>
        <taxon>Lactobacillales</taxon>
        <taxon>Lactobacillaceae</taxon>
        <taxon>Liquorilactobacillus</taxon>
    </lineage>
</organism>
<protein>
    <submittedName>
        <fullName evidence="1">Uncharacterized protein</fullName>
    </submittedName>
</protein>
<name>A0A0R2DX70_9LACO</name>
<evidence type="ECO:0000313" key="1">
    <source>
        <dbReference type="EMBL" id="KRN07627.1"/>
    </source>
</evidence>
<dbReference type="Proteomes" id="UP000050961">
    <property type="component" value="Unassembled WGS sequence"/>
</dbReference>
<reference evidence="1 2" key="1">
    <citation type="journal article" date="2015" name="Genome Announc.">
        <title>Expanding the biotechnology potential of lactobacilli through comparative genomics of 213 strains and associated genera.</title>
        <authorList>
            <person name="Sun Z."/>
            <person name="Harris H.M."/>
            <person name="McCann A."/>
            <person name="Guo C."/>
            <person name="Argimon S."/>
            <person name="Zhang W."/>
            <person name="Yang X."/>
            <person name="Jeffery I.B."/>
            <person name="Cooney J.C."/>
            <person name="Kagawa T.F."/>
            <person name="Liu W."/>
            <person name="Song Y."/>
            <person name="Salvetti E."/>
            <person name="Wrobel A."/>
            <person name="Rasinkangas P."/>
            <person name="Parkhill J."/>
            <person name="Rea M.C."/>
            <person name="O'Sullivan O."/>
            <person name="Ritari J."/>
            <person name="Douillard F.P."/>
            <person name="Paul Ross R."/>
            <person name="Yang R."/>
            <person name="Briner A.E."/>
            <person name="Felis G.E."/>
            <person name="de Vos W.M."/>
            <person name="Barrangou R."/>
            <person name="Klaenhammer T.R."/>
            <person name="Caufield P.W."/>
            <person name="Cui Y."/>
            <person name="Zhang H."/>
            <person name="O'Toole P.W."/>
        </authorList>
    </citation>
    <scope>NUCLEOTIDE SEQUENCE [LARGE SCALE GENOMIC DNA]</scope>
    <source>
        <strain evidence="1 2">DSM 21376</strain>
    </source>
</reference>